<dbReference type="AlphaFoldDB" id="A0A3S4LRM8"/>
<evidence type="ECO:0000313" key="3">
    <source>
        <dbReference type="Proteomes" id="UP000270025"/>
    </source>
</evidence>
<organism evidence="2 3">
    <name type="scientific">Streptococcus viridans</name>
    <dbReference type="NCBI Taxonomy" id="78535"/>
    <lineage>
        <taxon>Bacteria</taxon>
        <taxon>Bacillati</taxon>
        <taxon>Bacillota</taxon>
        <taxon>Bacilli</taxon>
        <taxon>Lactobacillales</taxon>
        <taxon>Streptococcaceae</taxon>
        <taxon>Streptococcus</taxon>
    </lineage>
</organism>
<proteinExistence type="predicted"/>
<dbReference type="InterPro" id="IPR025375">
    <property type="entry name" value="DUF4365"/>
</dbReference>
<dbReference type="RefSeq" id="WP_126404241.1">
    <property type="nucleotide sequence ID" value="NZ_LR134266.1"/>
</dbReference>
<dbReference type="EMBL" id="LR134266">
    <property type="protein sequence ID" value="VED67233.1"/>
    <property type="molecule type" value="Genomic_DNA"/>
</dbReference>
<dbReference type="KEGG" id="svf:NCTC3166_01053"/>
<feature type="domain" description="DUF4365" evidence="1">
    <location>
        <begin position="8"/>
        <end position="141"/>
    </location>
</feature>
<reference evidence="2 3" key="1">
    <citation type="submission" date="2018-12" db="EMBL/GenBank/DDBJ databases">
        <authorList>
            <consortium name="Pathogen Informatics"/>
        </authorList>
    </citation>
    <scope>NUCLEOTIDE SEQUENCE [LARGE SCALE GENOMIC DNA]</scope>
    <source>
        <strain evidence="2 3">NCTC3166</strain>
    </source>
</reference>
<keyword evidence="3" id="KW-1185">Reference proteome</keyword>
<accession>A0A3S4LRM8</accession>
<dbReference type="Proteomes" id="UP000270025">
    <property type="component" value="Chromosome"/>
</dbReference>
<dbReference type="Pfam" id="PF14280">
    <property type="entry name" value="DUF4365"/>
    <property type="match status" value="1"/>
</dbReference>
<protein>
    <submittedName>
        <fullName evidence="2">Lmo0466 protein</fullName>
    </submittedName>
</protein>
<evidence type="ECO:0000313" key="2">
    <source>
        <dbReference type="EMBL" id="VED67233.1"/>
    </source>
</evidence>
<name>A0A3S4LRM8_9STRE</name>
<evidence type="ECO:0000259" key="1">
    <source>
        <dbReference type="Pfam" id="PF14280"/>
    </source>
</evidence>
<sequence>MANNRQIETLGVSYLTTFINRNKLLQTYFENNDKTPAWDGEIHVLKNASEKKSEIFGKVPVQIKATKRKNNSMKSFPVDMRDLELYSKNGGVVLFVVWLDENNNLKDIFYKSLPPFSIKKLIKISKLKNKSVNKKTLSVQIHKLDEQKLYPMLVNFVTNSQKQYSFINIDGMSIENIPNDKEFKLYFYGQGHEGIFNYQKEHDLFLYLRDPETDIEIPLENSIEIVETFEATDLIIEIGDYIFEDVERHYFPDGSVQLHFGEGFKISFNNGKAQPKFNYSRPNMLSDAIKCTQALKELGKVGFFTLNGISIELDERSLSDINSLDLDSHIKELSKISNFIKKMGIKKELDLSLFNEQSQRNLNILNSGLVLKNKVALNYEESKLFNLKIANIHISTLYAFHEGNNGTMIDIFTETPWCRRGEDEDISLFEVFRPEDWLTIDNCNFDSVIASYQRLVDCSVENVCADDTIIKIVAAADMTEEVSKKEQLLNWAQRLSDWNMNHIKENSISIINDLQIKYRNRELDNTEIEKLTNILLNNKDNDEICFGASVLLKSKPQADLFWTKLDKETQERYQVYPIYNLYKVL</sequence>
<gene>
    <name evidence="2" type="ORF">NCTC3166_01053</name>
</gene>